<protein>
    <submittedName>
        <fullName evidence="1">Uncharacterized protein</fullName>
    </submittedName>
</protein>
<dbReference type="Proteomes" id="UP000324222">
    <property type="component" value="Unassembled WGS sequence"/>
</dbReference>
<reference evidence="1 2" key="1">
    <citation type="submission" date="2019-05" db="EMBL/GenBank/DDBJ databases">
        <title>Another draft genome of Portunus trituberculatus and its Hox gene families provides insights of decapod evolution.</title>
        <authorList>
            <person name="Jeong J.-H."/>
            <person name="Song I."/>
            <person name="Kim S."/>
            <person name="Choi T."/>
            <person name="Kim D."/>
            <person name="Ryu S."/>
            <person name="Kim W."/>
        </authorList>
    </citation>
    <scope>NUCLEOTIDE SEQUENCE [LARGE SCALE GENOMIC DNA]</scope>
    <source>
        <tissue evidence="1">Muscle</tissue>
    </source>
</reference>
<comment type="caution">
    <text evidence="1">The sequence shown here is derived from an EMBL/GenBank/DDBJ whole genome shotgun (WGS) entry which is preliminary data.</text>
</comment>
<proteinExistence type="predicted"/>
<accession>A0A5B7E9P2</accession>
<name>A0A5B7E9P2_PORTR</name>
<evidence type="ECO:0000313" key="1">
    <source>
        <dbReference type="EMBL" id="MPC30831.1"/>
    </source>
</evidence>
<sequence>MEESIRTLSYAGRISEPPPVTENGNFRHSVPFAVSLIHLCHCQPFVTLTALNVLARPGVRIFSTCPSAPLPVTRCLEPPLATGSRVLHLRL</sequence>
<gene>
    <name evidence="1" type="ORF">E2C01_024100</name>
</gene>
<dbReference type="EMBL" id="VSRR010002326">
    <property type="protein sequence ID" value="MPC30831.1"/>
    <property type="molecule type" value="Genomic_DNA"/>
</dbReference>
<evidence type="ECO:0000313" key="2">
    <source>
        <dbReference type="Proteomes" id="UP000324222"/>
    </source>
</evidence>
<keyword evidence="2" id="KW-1185">Reference proteome</keyword>
<organism evidence="1 2">
    <name type="scientific">Portunus trituberculatus</name>
    <name type="common">Swimming crab</name>
    <name type="synonym">Neptunus trituberculatus</name>
    <dbReference type="NCBI Taxonomy" id="210409"/>
    <lineage>
        <taxon>Eukaryota</taxon>
        <taxon>Metazoa</taxon>
        <taxon>Ecdysozoa</taxon>
        <taxon>Arthropoda</taxon>
        <taxon>Crustacea</taxon>
        <taxon>Multicrustacea</taxon>
        <taxon>Malacostraca</taxon>
        <taxon>Eumalacostraca</taxon>
        <taxon>Eucarida</taxon>
        <taxon>Decapoda</taxon>
        <taxon>Pleocyemata</taxon>
        <taxon>Brachyura</taxon>
        <taxon>Eubrachyura</taxon>
        <taxon>Portunoidea</taxon>
        <taxon>Portunidae</taxon>
        <taxon>Portuninae</taxon>
        <taxon>Portunus</taxon>
    </lineage>
</organism>
<dbReference type="AlphaFoldDB" id="A0A5B7E9P2"/>